<name>A0A480AAB4_9CYAN</name>
<comment type="caution">
    <text evidence="1">The sequence shown here is derived from an EMBL/GenBank/DDBJ whole genome shotgun (WGS) entry which is preliminary data.</text>
</comment>
<reference evidence="2" key="1">
    <citation type="submission" date="2019-02" db="EMBL/GenBank/DDBJ databases">
        <title>Draft genome sequence of Dolichospermum planctonicum NIES-80.</title>
        <authorList>
            <person name="Yamaguchi H."/>
            <person name="Suzuki S."/>
            <person name="Kawachi M."/>
        </authorList>
    </citation>
    <scope>NUCLEOTIDE SEQUENCE [LARGE SCALE GENOMIC DNA]</scope>
    <source>
        <strain evidence="2">NIES-80</strain>
    </source>
</reference>
<organism evidence="1 2">
    <name type="scientific">Dolichospermum planctonicum</name>
    <dbReference type="NCBI Taxonomy" id="136072"/>
    <lineage>
        <taxon>Bacteria</taxon>
        <taxon>Bacillati</taxon>
        <taxon>Cyanobacteriota</taxon>
        <taxon>Cyanophyceae</taxon>
        <taxon>Nostocales</taxon>
        <taxon>Aphanizomenonaceae</taxon>
        <taxon>Dolichospermum</taxon>
    </lineage>
</organism>
<sequence length="62" mass="7358">MMSNIFENYYFSENKIEMWEIYMKMPLSFTYNFPQVSIHASILRLGDTWIFGNGFNGVFTGE</sequence>
<dbReference type="Proteomes" id="UP000299367">
    <property type="component" value="Unassembled WGS sequence"/>
</dbReference>
<gene>
    <name evidence="1" type="ORF">NIES80_17410</name>
</gene>
<protein>
    <submittedName>
        <fullName evidence="1">Uncharacterized protein</fullName>
    </submittedName>
</protein>
<dbReference type="EMBL" id="BJCF01000015">
    <property type="protein sequence ID" value="GCL42040.1"/>
    <property type="molecule type" value="Genomic_DNA"/>
</dbReference>
<proteinExistence type="predicted"/>
<dbReference type="AlphaFoldDB" id="A0A480AAB4"/>
<accession>A0A480AAB4</accession>
<evidence type="ECO:0000313" key="2">
    <source>
        <dbReference type="Proteomes" id="UP000299367"/>
    </source>
</evidence>
<evidence type="ECO:0000313" key="1">
    <source>
        <dbReference type="EMBL" id="GCL42040.1"/>
    </source>
</evidence>